<reference evidence="7 8" key="1">
    <citation type="journal article" date="2015" name="Genome Announc.">
        <title>Expanding the biotechnology potential of lactobacilli through comparative genomics of 213 strains and associated genera.</title>
        <authorList>
            <person name="Sun Z."/>
            <person name="Harris H.M."/>
            <person name="McCann A."/>
            <person name="Guo C."/>
            <person name="Argimon S."/>
            <person name="Zhang W."/>
            <person name="Yang X."/>
            <person name="Jeffery I.B."/>
            <person name="Cooney J.C."/>
            <person name="Kagawa T.F."/>
            <person name="Liu W."/>
            <person name="Song Y."/>
            <person name="Salvetti E."/>
            <person name="Wrobel A."/>
            <person name="Rasinkangas P."/>
            <person name="Parkhill J."/>
            <person name="Rea M.C."/>
            <person name="O'Sullivan O."/>
            <person name="Ritari J."/>
            <person name="Douillard F.P."/>
            <person name="Paul Ross R."/>
            <person name="Yang R."/>
            <person name="Briner A.E."/>
            <person name="Felis G.E."/>
            <person name="de Vos W.M."/>
            <person name="Barrangou R."/>
            <person name="Klaenhammer T.R."/>
            <person name="Caufield P.W."/>
            <person name="Cui Y."/>
            <person name="Zhang H."/>
            <person name="O'Toole P.W."/>
        </authorList>
    </citation>
    <scope>NUCLEOTIDE SEQUENCE [LARGE SCALE GENOMIC DNA]</scope>
    <source>
        <strain evidence="7 8">DSM 20653</strain>
    </source>
</reference>
<keyword evidence="4" id="KW-0418">Kinase</keyword>
<dbReference type="Gene3D" id="3.40.1190.20">
    <property type="match status" value="1"/>
</dbReference>
<dbReference type="PANTHER" id="PTHR10534">
    <property type="entry name" value="PYRIDOXAL KINASE"/>
    <property type="match status" value="1"/>
</dbReference>
<dbReference type="PANTHER" id="PTHR10534:SF2">
    <property type="entry name" value="PYRIDOXAL KINASE"/>
    <property type="match status" value="1"/>
</dbReference>
<proteinExistence type="predicted"/>
<dbReference type="GO" id="GO:0008478">
    <property type="term" value="F:pyridoxal kinase activity"/>
    <property type="evidence" value="ECO:0007669"/>
    <property type="project" value="UniProtKB-EC"/>
</dbReference>
<organism evidence="7 8">
    <name type="scientific">Ligilactobacillus araffinosus DSM 20653</name>
    <dbReference type="NCBI Taxonomy" id="1423820"/>
    <lineage>
        <taxon>Bacteria</taxon>
        <taxon>Bacillati</taxon>
        <taxon>Bacillota</taxon>
        <taxon>Bacilli</taxon>
        <taxon>Lactobacillales</taxon>
        <taxon>Lactobacillaceae</taxon>
        <taxon>Ligilactobacillus</taxon>
    </lineage>
</organism>
<sequence>MKNAFIIEDLSSLNSISMNVAGPIVASYGLRTLQVPVQNFVTQTEMEGTIQTNYAAEWLRTMFKTAHQQFKDAENIGLIGYLGKSEIIDLIKKSELINDFQLLLIDPVMADNGHYYPLLDATYCNRLKQLLLFADVVTPNVTELAFLTENQYSTLFSEEQIAAVVSQLRGLLKKNATVVVTGIETQGQVGCYWDDGVSCGTNYLRKVDGHFYGTGDAFAAALLGELSEHAQLSECLPQIMERLQASIRNTLLSENDLKLGVDITPMLRRND</sequence>
<dbReference type="EMBL" id="AYYZ01000012">
    <property type="protein sequence ID" value="KRM52950.1"/>
    <property type="molecule type" value="Genomic_DNA"/>
</dbReference>
<keyword evidence="8" id="KW-1185">Reference proteome</keyword>
<keyword evidence="5" id="KW-0067">ATP-binding</keyword>
<comment type="caution">
    <text evidence="7">The sequence shown here is derived from an EMBL/GenBank/DDBJ whole genome shotgun (WGS) entry which is preliminary data.</text>
</comment>
<dbReference type="GO" id="GO:0009443">
    <property type="term" value="P:pyridoxal 5'-phosphate salvage"/>
    <property type="evidence" value="ECO:0007669"/>
    <property type="project" value="InterPro"/>
</dbReference>
<dbReference type="EC" id="2.7.1.35" evidence="1"/>
<dbReference type="InterPro" id="IPR004625">
    <property type="entry name" value="PyrdxlKinase"/>
</dbReference>
<accession>A0A0R1ZNC4</accession>
<gene>
    <name evidence="7" type="ORF">FC64_GL000233</name>
</gene>
<dbReference type="GO" id="GO:0005829">
    <property type="term" value="C:cytosol"/>
    <property type="evidence" value="ECO:0007669"/>
    <property type="project" value="TreeGrafter"/>
</dbReference>
<protein>
    <recommendedName>
        <fullName evidence="1">pyridoxal kinase</fullName>
        <ecNumber evidence="1">2.7.1.35</ecNumber>
    </recommendedName>
</protein>
<evidence type="ECO:0000256" key="3">
    <source>
        <dbReference type="ARBA" id="ARBA00022741"/>
    </source>
</evidence>
<evidence type="ECO:0000256" key="1">
    <source>
        <dbReference type="ARBA" id="ARBA00012104"/>
    </source>
</evidence>
<dbReference type="InterPro" id="IPR013749">
    <property type="entry name" value="PM/HMP-P_kinase-1"/>
</dbReference>
<evidence type="ECO:0000259" key="6">
    <source>
        <dbReference type="Pfam" id="PF08543"/>
    </source>
</evidence>
<dbReference type="AlphaFoldDB" id="A0A0R1ZNC4"/>
<evidence type="ECO:0000313" key="7">
    <source>
        <dbReference type="EMBL" id="KRM52950.1"/>
    </source>
</evidence>
<dbReference type="Proteomes" id="UP000051291">
    <property type="component" value="Unassembled WGS sequence"/>
</dbReference>
<dbReference type="Pfam" id="PF08543">
    <property type="entry name" value="Phos_pyr_kin"/>
    <property type="match status" value="1"/>
</dbReference>
<feature type="domain" description="Pyridoxamine kinase/Phosphomethylpyrimidine kinase" evidence="6">
    <location>
        <begin position="52"/>
        <end position="251"/>
    </location>
</feature>
<dbReference type="GO" id="GO:0005524">
    <property type="term" value="F:ATP binding"/>
    <property type="evidence" value="ECO:0007669"/>
    <property type="project" value="UniProtKB-KW"/>
</dbReference>
<evidence type="ECO:0000256" key="5">
    <source>
        <dbReference type="ARBA" id="ARBA00022840"/>
    </source>
</evidence>
<keyword evidence="2" id="KW-0808">Transferase</keyword>
<evidence type="ECO:0000256" key="2">
    <source>
        <dbReference type="ARBA" id="ARBA00022679"/>
    </source>
</evidence>
<name>A0A0R1ZNC4_9LACO</name>
<dbReference type="InterPro" id="IPR029056">
    <property type="entry name" value="Ribokinase-like"/>
</dbReference>
<evidence type="ECO:0000256" key="4">
    <source>
        <dbReference type="ARBA" id="ARBA00022777"/>
    </source>
</evidence>
<dbReference type="PATRIC" id="fig|1423820.4.peg.235"/>
<dbReference type="STRING" id="1423820.FC64_GL000233"/>
<dbReference type="RefSeq" id="WP_057906386.1">
    <property type="nucleotide sequence ID" value="NZ_AYYZ01000012.1"/>
</dbReference>
<dbReference type="SUPFAM" id="SSF53613">
    <property type="entry name" value="Ribokinase-like"/>
    <property type="match status" value="1"/>
</dbReference>
<evidence type="ECO:0000313" key="8">
    <source>
        <dbReference type="Proteomes" id="UP000051291"/>
    </source>
</evidence>
<keyword evidence="3" id="KW-0547">Nucleotide-binding</keyword>